<dbReference type="RefSeq" id="WP_203889800.1">
    <property type="nucleotide sequence ID" value="NZ_BOOH01000014.1"/>
</dbReference>
<dbReference type="SUPFAM" id="SSF51395">
    <property type="entry name" value="FMN-linked oxidoreductases"/>
    <property type="match status" value="1"/>
</dbReference>
<protein>
    <submittedName>
        <fullName evidence="7">Oxidoreductase</fullName>
    </submittedName>
</protein>
<comment type="caution">
    <text evidence="7">The sequence shown here is derived from an EMBL/GenBank/DDBJ whole genome shotgun (WGS) entry which is preliminary data.</text>
</comment>
<keyword evidence="5" id="KW-0560">Oxidoreductase</keyword>
<feature type="domain" description="NADH:flavin oxidoreductase/NADH oxidase N-terminal" evidence="6">
    <location>
        <begin position="4"/>
        <end position="351"/>
    </location>
</feature>
<sequence>MSALFEPLRLRSLTIPNRAWMAPMCQYCAAVDGPDQGVPTDWHLTHLGARAVGGAGLILTEATAVTPEGRISPADLGVWNDRQQEGFARITRFLREYGAVPGIQLAHAGRKASTDRPWRGGAPVGPDQHGWQPVAPSAIPFAEGYPVPAELSVDEIHKLVEAFGAAARRALAAGFQVAEVHGAHGYLINEFLSPHSNRRTDAYGGSYENRTRFALEVVDAVRAVWPDELPVFFRISATDWLTENPEDDREGWTADDTVRFAKDLLAHGVDLLDTSTGGVAPAARIPAAPGYQVPFAARVKAETDLPVGAVGLITEARQAEEIVASGQADAVLLGRELLRNPYWPNLAARELAESAELAGGEARWPDQYHRAV</sequence>
<dbReference type="EMBL" id="BOOH01000014">
    <property type="protein sequence ID" value="GIH75092.1"/>
    <property type="molecule type" value="Genomic_DNA"/>
</dbReference>
<dbReference type="GO" id="GO:0010181">
    <property type="term" value="F:FMN binding"/>
    <property type="evidence" value="ECO:0007669"/>
    <property type="project" value="InterPro"/>
</dbReference>
<reference evidence="7 8" key="1">
    <citation type="submission" date="2021-01" db="EMBL/GenBank/DDBJ databases">
        <title>Whole genome shotgun sequence of Planobispora longispora NBRC 13918.</title>
        <authorList>
            <person name="Komaki H."/>
            <person name="Tamura T."/>
        </authorList>
    </citation>
    <scope>NUCLEOTIDE SEQUENCE [LARGE SCALE GENOMIC DNA]</scope>
    <source>
        <strain evidence="7 8">NBRC 13918</strain>
    </source>
</reference>
<evidence type="ECO:0000313" key="8">
    <source>
        <dbReference type="Proteomes" id="UP000616724"/>
    </source>
</evidence>
<evidence type="ECO:0000256" key="3">
    <source>
        <dbReference type="ARBA" id="ARBA00022643"/>
    </source>
</evidence>
<gene>
    <name evidence="7" type="ORF">Plo01_15210</name>
</gene>
<evidence type="ECO:0000256" key="5">
    <source>
        <dbReference type="ARBA" id="ARBA00023002"/>
    </source>
</evidence>
<dbReference type="Pfam" id="PF00724">
    <property type="entry name" value="Oxidored_FMN"/>
    <property type="match status" value="1"/>
</dbReference>
<dbReference type="Proteomes" id="UP000616724">
    <property type="component" value="Unassembled WGS sequence"/>
</dbReference>
<dbReference type="InterPro" id="IPR013785">
    <property type="entry name" value="Aldolase_TIM"/>
</dbReference>
<evidence type="ECO:0000256" key="1">
    <source>
        <dbReference type="ARBA" id="ARBA00001917"/>
    </source>
</evidence>
<dbReference type="InterPro" id="IPR001155">
    <property type="entry name" value="OxRdtase_FMN_N"/>
</dbReference>
<keyword evidence="4" id="KW-0521">NADP</keyword>
<keyword evidence="8" id="KW-1185">Reference proteome</keyword>
<dbReference type="InterPro" id="IPR044152">
    <property type="entry name" value="YqjM-like"/>
</dbReference>
<name>A0A8J3W3S6_9ACTN</name>
<dbReference type="Gene3D" id="3.20.20.70">
    <property type="entry name" value="Aldolase class I"/>
    <property type="match status" value="1"/>
</dbReference>
<comment type="cofactor">
    <cofactor evidence="1">
        <name>FMN</name>
        <dbReference type="ChEBI" id="CHEBI:58210"/>
    </cofactor>
</comment>
<evidence type="ECO:0000259" key="6">
    <source>
        <dbReference type="Pfam" id="PF00724"/>
    </source>
</evidence>
<dbReference type="PANTHER" id="PTHR43303">
    <property type="entry name" value="NADPH DEHYDROGENASE C23G7.10C-RELATED"/>
    <property type="match status" value="1"/>
</dbReference>
<dbReference type="PANTHER" id="PTHR43303:SF4">
    <property type="entry name" value="NADPH DEHYDROGENASE C23G7.10C-RELATED"/>
    <property type="match status" value="1"/>
</dbReference>
<accession>A0A8J3W3S6</accession>
<keyword evidence="3" id="KW-0288">FMN</keyword>
<proteinExistence type="predicted"/>
<dbReference type="AlphaFoldDB" id="A0A8J3W3S6"/>
<evidence type="ECO:0000313" key="7">
    <source>
        <dbReference type="EMBL" id="GIH75092.1"/>
    </source>
</evidence>
<keyword evidence="2" id="KW-0285">Flavoprotein</keyword>
<evidence type="ECO:0000256" key="2">
    <source>
        <dbReference type="ARBA" id="ARBA00022630"/>
    </source>
</evidence>
<organism evidence="7 8">
    <name type="scientific">Planobispora longispora</name>
    <dbReference type="NCBI Taxonomy" id="28887"/>
    <lineage>
        <taxon>Bacteria</taxon>
        <taxon>Bacillati</taxon>
        <taxon>Actinomycetota</taxon>
        <taxon>Actinomycetes</taxon>
        <taxon>Streptosporangiales</taxon>
        <taxon>Streptosporangiaceae</taxon>
        <taxon>Planobispora</taxon>
    </lineage>
</organism>
<dbReference type="GO" id="GO:0003959">
    <property type="term" value="F:NADPH dehydrogenase activity"/>
    <property type="evidence" value="ECO:0007669"/>
    <property type="project" value="InterPro"/>
</dbReference>
<evidence type="ECO:0000256" key="4">
    <source>
        <dbReference type="ARBA" id="ARBA00022857"/>
    </source>
</evidence>
<dbReference type="CDD" id="cd02932">
    <property type="entry name" value="OYE_YqiM_FMN"/>
    <property type="match status" value="1"/>
</dbReference>
<dbReference type="GO" id="GO:0050661">
    <property type="term" value="F:NADP binding"/>
    <property type="evidence" value="ECO:0007669"/>
    <property type="project" value="InterPro"/>
</dbReference>